<dbReference type="Pfam" id="PF00441">
    <property type="entry name" value="Acyl-CoA_dh_1"/>
    <property type="match status" value="1"/>
</dbReference>
<dbReference type="RefSeq" id="WP_379659157.1">
    <property type="nucleotide sequence ID" value="NZ_JBHUCO010000023.1"/>
</dbReference>
<feature type="domain" description="Acyl-CoA dehydrogenase/oxidase C-terminal" evidence="2">
    <location>
        <begin position="5"/>
        <end position="44"/>
    </location>
</feature>
<dbReference type="InterPro" id="IPR009075">
    <property type="entry name" value="AcylCo_DH/oxidase_C"/>
</dbReference>
<accession>A0ABW4F1N1</accession>
<protein>
    <submittedName>
        <fullName evidence="3">Acyl-CoA dehydrogenase family protein</fullName>
    </submittedName>
</protein>
<comment type="caution">
    <text evidence="3">The sequence shown here is derived from an EMBL/GenBank/DDBJ whole genome shotgun (WGS) entry which is preliminary data.</text>
</comment>
<reference evidence="4" key="1">
    <citation type="journal article" date="2019" name="Int. J. Syst. Evol. Microbiol.">
        <title>The Global Catalogue of Microorganisms (GCM) 10K type strain sequencing project: providing services to taxonomists for standard genome sequencing and annotation.</title>
        <authorList>
            <consortium name="The Broad Institute Genomics Platform"/>
            <consortium name="The Broad Institute Genome Sequencing Center for Infectious Disease"/>
            <person name="Wu L."/>
            <person name="Ma J."/>
        </authorList>
    </citation>
    <scope>NUCLEOTIDE SEQUENCE [LARGE SCALE GENOMIC DNA]</scope>
    <source>
        <strain evidence="4">CCM 7043</strain>
    </source>
</reference>
<proteinExistence type="predicted"/>
<evidence type="ECO:0000313" key="4">
    <source>
        <dbReference type="Proteomes" id="UP001597114"/>
    </source>
</evidence>
<organism evidence="3 4">
    <name type="scientific">Pseudonocardia yunnanensis</name>
    <dbReference type="NCBI Taxonomy" id="58107"/>
    <lineage>
        <taxon>Bacteria</taxon>
        <taxon>Bacillati</taxon>
        <taxon>Actinomycetota</taxon>
        <taxon>Actinomycetes</taxon>
        <taxon>Pseudonocardiales</taxon>
        <taxon>Pseudonocardiaceae</taxon>
        <taxon>Pseudonocardia</taxon>
    </lineage>
</organism>
<evidence type="ECO:0000259" key="2">
    <source>
        <dbReference type="Pfam" id="PF00441"/>
    </source>
</evidence>
<feature type="non-terminal residue" evidence="3">
    <location>
        <position position="1"/>
    </location>
</feature>
<dbReference type="InterPro" id="IPR036250">
    <property type="entry name" value="AcylCo_DH-like_C"/>
</dbReference>
<keyword evidence="4" id="KW-1185">Reference proteome</keyword>
<dbReference type="Gene3D" id="1.20.140.10">
    <property type="entry name" value="Butyryl-CoA Dehydrogenase, subunit A, domain 3"/>
    <property type="match status" value="1"/>
</dbReference>
<keyword evidence="1" id="KW-0285">Flavoprotein</keyword>
<dbReference type="SUPFAM" id="SSF47203">
    <property type="entry name" value="Acyl-CoA dehydrogenase C-terminal domain-like"/>
    <property type="match status" value="1"/>
</dbReference>
<sequence>DPASRFAVAAAKARTGEAAGVVARIAHQVHGAIGFTREHDLRLVTTRLWAWRDEDGSDAEWNTEVGAAALAAGPEGLWPLVTGRP</sequence>
<evidence type="ECO:0000256" key="1">
    <source>
        <dbReference type="ARBA" id="ARBA00022630"/>
    </source>
</evidence>
<dbReference type="Proteomes" id="UP001597114">
    <property type="component" value="Unassembled WGS sequence"/>
</dbReference>
<name>A0ABW4F1N1_9PSEU</name>
<dbReference type="EMBL" id="JBHUCO010000023">
    <property type="protein sequence ID" value="MFD1520145.1"/>
    <property type="molecule type" value="Genomic_DNA"/>
</dbReference>
<evidence type="ECO:0000313" key="3">
    <source>
        <dbReference type="EMBL" id="MFD1520145.1"/>
    </source>
</evidence>
<gene>
    <name evidence="3" type="ORF">ACFSJD_21805</name>
</gene>